<dbReference type="InterPro" id="IPR001229">
    <property type="entry name" value="Jacalin-like_lectin_dom"/>
</dbReference>
<name>A0AAE9YX82_9GAMM</name>
<sequence length="724" mass="79246">MNKYIGSLVPGKIGNLASVLIGAVFLGGVAAPAVSEVNTGDEQVTRLKLQGTIDAKAPLSKTLWAGAHNAYASKQWDGDYNDVNQWYEPKKLMERGIRLMEFDVYPESTDFSSVMMCHLGAKEWAICNADAKPFTSGLEQIESYIEDNPHDVIMLKLEVYDSKYPHNGKDFRERVADKIENKVGDIVFKPEDWGYGHDECASLPVQSLTKEDVLAAGKNLIVITQIPRDKDLCNYHGKADYREWVWIGADKLDAAGGHKASQAYEQGKASSCDTFSENYELGNLNVALDSSHEYTADKIWLSGASVQEIAECGAQILEAALVEANDTDIDTPLIDLAYAIQIKDYVWSWNSEPLTDTKGCAYVEDGRIFSADCSTSKQYVCVNEDRQWLLAGDKGAWENGFEVCESKGEGYTFAMPYNARENAELREKVESGSAWVNYFKVIDGIWLSNQNANDYKTKAVAKVEAKGFTEGGDAFDAINILHRKLLVNNINVKSVALTAGSSGYLDSIEVCYGFTQTISPATADTNELCEFYGKNGKGGSSDSLTLNTQSGEYLHGISYCYDDSEDRITRLLAYTNKGNAVEIGKCSGTAHVAGAGDGGLFGFHGTHGDVIKSLGIYTLDGDIIMAEEYYDTGWLDTDNPGGTADGEEVTSLINRGHLSASCKYSDVVGYFARVVGTKLDSSLTGDIFGDPDINNGFVCKIADNGGERCEDYEVRYFFNKDCSL</sequence>
<gene>
    <name evidence="10" type="ORF">SG34_016035</name>
</gene>
<evidence type="ECO:0000256" key="5">
    <source>
        <dbReference type="ARBA" id="ARBA00022729"/>
    </source>
</evidence>
<protein>
    <recommendedName>
        <fullName evidence="9">Jacalin-type lectin domain-containing protein</fullName>
    </recommendedName>
</protein>
<keyword evidence="5" id="KW-0732">Signal</keyword>
<keyword evidence="6" id="KW-1133">Transmembrane helix</keyword>
<evidence type="ECO:0000256" key="2">
    <source>
        <dbReference type="ARBA" id="ARBA00004613"/>
    </source>
</evidence>
<evidence type="ECO:0000313" key="10">
    <source>
        <dbReference type="EMBL" id="WDE02951.1"/>
    </source>
</evidence>
<dbReference type="Gene3D" id="3.20.20.190">
    <property type="entry name" value="Phosphatidylinositol (PI) phosphodiesterase"/>
    <property type="match status" value="1"/>
</dbReference>
<dbReference type="Gene3D" id="2.100.10.30">
    <property type="entry name" value="Jacalin-like lectin domain"/>
    <property type="match status" value="1"/>
</dbReference>
<dbReference type="InterPro" id="IPR051008">
    <property type="entry name" value="Telomere_Capping_Maintenance"/>
</dbReference>
<dbReference type="InterPro" id="IPR025155">
    <property type="entry name" value="WxxW_domain"/>
</dbReference>
<evidence type="ECO:0000256" key="4">
    <source>
        <dbReference type="ARBA" id="ARBA00022692"/>
    </source>
</evidence>
<accession>A0AAE9YX82</accession>
<evidence type="ECO:0000259" key="9">
    <source>
        <dbReference type="PROSITE" id="PS51752"/>
    </source>
</evidence>
<dbReference type="GO" id="GO:0016020">
    <property type="term" value="C:membrane"/>
    <property type="evidence" value="ECO:0007669"/>
    <property type="project" value="UniProtKB-SubCell"/>
</dbReference>
<dbReference type="Pfam" id="PF01419">
    <property type="entry name" value="Jacalin"/>
    <property type="match status" value="1"/>
</dbReference>
<feature type="domain" description="Jacalin-type lectin" evidence="9">
    <location>
        <begin position="460"/>
        <end position="620"/>
    </location>
</feature>
<evidence type="ECO:0000256" key="3">
    <source>
        <dbReference type="ARBA" id="ARBA00022525"/>
    </source>
</evidence>
<keyword evidence="11" id="KW-1185">Reference proteome</keyword>
<evidence type="ECO:0000256" key="6">
    <source>
        <dbReference type="ARBA" id="ARBA00022989"/>
    </source>
</evidence>
<proteinExistence type="predicted"/>
<dbReference type="EMBL" id="CP059733">
    <property type="protein sequence ID" value="WDE02951.1"/>
    <property type="molecule type" value="Genomic_DNA"/>
</dbReference>
<dbReference type="PROSITE" id="PS51752">
    <property type="entry name" value="JACALIN_LECTIN"/>
    <property type="match status" value="1"/>
</dbReference>
<reference evidence="10 11" key="1">
    <citation type="journal article" date="2015" name="Genome Announc.">
        <title>Draft Genome Sequences of Marine Isolates of Thalassomonas viridans and Thalassomonas actiniarum.</title>
        <authorList>
            <person name="Olonade I."/>
            <person name="van Zyl L.J."/>
            <person name="Trindade M."/>
        </authorList>
    </citation>
    <scope>NUCLEOTIDE SEQUENCE [LARGE SCALE GENOMIC DNA]</scope>
    <source>
        <strain evidence="10 11">XOM25</strain>
    </source>
</reference>
<evidence type="ECO:0000256" key="7">
    <source>
        <dbReference type="ARBA" id="ARBA00023136"/>
    </source>
</evidence>
<dbReference type="SUPFAM" id="SSF51101">
    <property type="entry name" value="Mannose-binding lectins"/>
    <property type="match status" value="1"/>
</dbReference>
<dbReference type="Pfam" id="PF13330">
    <property type="entry name" value="Mucin2_WxxW"/>
    <property type="match status" value="2"/>
</dbReference>
<dbReference type="PANTHER" id="PTHR35518:SF2">
    <property type="entry name" value="MAINTENANCE OF TELOMERE CAPPING PROTEIN 6"/>
    <property type="match status" value="1"/>
</dbReference>
<dbReference type="GO" id="GO:0006629">
    <property type="term" value="P:lipid metabolic process"/>
    <property type="evidence" value="ECO:0007669"/>
    <property type="project" value="InterPro"/>
</dbReference>
<dbReference type="GO" id="GO:0008081">
    <property type="term" value="F:phosphoric diester hydrolase activity"/>
    <property type="evidence" value="ECO:0007669"/>
    <property type="project" value="InterPro"/>
</dbReference>
<dbReference type="InterPro" id="IPR017946">
    <property type="entry name" value="PLC-like_Pdiesterase_TIM-brl"/>
</dbReference>
<evidence type="ECO:0000256" key="8">
    <source>
        <dbReference type="ARBA" id="ARBA00023180"/>
    </source>
</evidence>
<keyword evidence="7" id="KW-0472">Membrane</keyword>
<comment type="subcellular location">
    <subcellularLocation>
        <location evidence="1">Membrane</location>
    </subcellularLocation>
    <subcellularLocation>
        <location evidence="2">Secreted</location>
    </subcellularLocation>
</comment>
<dbReference type="GO" id="GO:0005576">
    <property type="term" value="C:extracellular region"/>
    <property type="evidence" value="ECO:0007669"/>
    <property type="project" value="UniProtKB-SubCell"/>
</dbReference>
<dbReference type="SMART" id="SM00915">
    <property type="entry name" value="Jacalin"/>
    <property type="match status" value="1"/>
</dbReference>
<dbReference type="PROSITE" id="PS50007">
    <property type="entry name" value="PIPLC_X_DOMAIN"/>
    <property type="match status" value="1"/>
</dbReference>
<evidence type="ECO:0000256" key="1">
    <source>
        <dbReference type="ARBA" id="ARBA00004370"/>
    </source>
</evidence>
<dbReference type="InterPro" id="IPR036404">
    <property type="entry name" value="Jacalin-like_lectin_dom_sf"/>
</dbReference>
<dbReference type="AlphaFoldDB" id="A0AAE9YX82"/>
<dbReference type="PANTHER" id="PTHR35518">
    <property type="entry name" value="MAINTENANCE OF TELOMOERE CAPPING"/>
    <property type="match status" value="1"/>
</dbReference>
<dbReference type="Proteomes" id="UP000032352">
    <property type="component" value="Chromosome"/>
</dbReference>
<keyword evidence="8" id="KW-0325">Glycoprotein</keyword>
<dbReference type="SUPFAM" id="SSF51695">
    <property type="entry name" value="PLC-like phosphodiesterases"/>
    <property type="match status" value="1"/>
</dbReference>
<dbReference type="KEGG" id="tvd:SG34_016035"/>
<evidence type="ECO:0000313" key="11">
    <source>
        <dbReference type="Proteomes" id="UP000032352"/>
    </source>
</evidence>
<dbReference type="RefSeq" id="WP_044841611.1">
    <property type="nucleotide sequence ID" value="NZ_CP059733.1"/>
</dbReference>
<keyword evidence="3" id="KW-0964">Secreted</keyword>
<reference evidence="10 11" key="2">
    <citation type="journal article" date="2022" name="Mar. Drugs">
        <title>Bioassay-Guided Fractionation Leads to the Detection of Cholic Acid Generated by the Rare Thalassomonas sp.</title>
        <authorList>
            <person name="Pheiffer F."/>
            <person name="Schneider Y.K."/>
            <person name="Hansen E.H."/>
            <person name="Andersen J.H."/>
            <person name="Isaksson J."/>
            <person name="Busche T."/>
            <person name="R C."/>
            <person name="Kalinowski J."/>
            <person name="Zyl L.V."/>
            <person name="Trindade M."/>
        </authorList>
    </citation>
    <scope>NUCLEOTIDE SEQUENCE [LARGE SCALE GENOMIC DNA]</scope>
    <source>
        <strain evidence="10 11">XOM25</strain>
    </source>
</reference>
<keyword evidence="4" id="KW-0812">Transmembrane</keyword>
<organism evidence="10 11">
    <name type="scientific">Thalassomonas viridans</name>
    <dbReference type="NCBI Taxonomy" id="137584"/>
    <lineage>
        <taxon>Bacteria</taxon>
        <taxon>Pseudomonadati</taxon>
        <taxon>Pseudomonadota</taxon>
        <taxon>Gammaproteobacteria</taxon>
        <taxon>Alteromonadales</taxon>
        <taxon>Colwelliaceae</taxon>
        <taxon>Thalassomonas</taxon>
    </lineage>
</organism>